<proteinExistence type="predicted"/>
<keyword evidence="2" id="KW-0732">Signal</keyword>
<organism evidence="4 5">
    <name type="scientific">Crinalium epipsammum PCC 9333</name>
    <dbReference type="NCBI Taxonomy" id="1173022"/>
    <lineage>
        <taxon>Bacteria</taxon>
        <taxon>Bacillati</taxon>
        <taxon>Cyanobacteriota</taxon>
        <taxon>Cyanophyceae</taxon>
        <taxon>Gomontiellales</taxon>
        <taxon>Gomontiellaceae</taxon>
        <taxon>Crinalium</taxon>
    </lineage>
</organism>
<evidence type="ECO:0000313" key="4">
    <source>
        <dbReference type="EMBL" id="AFZ12001.1"/>
    </source>
</evidence>
<feature type="chain" id="PRO_5003936991" description="DUF7925 domain-containing protein" evidence="2">
    <location>
        <begin position="33"/>
        <end position="844"/>
    </location>
</feature>
<dbReference type="Proteomes" id="UP000010472">
    <property type="component" value="Chromosome"/>
</dbReference>
<dbReference type="EMBL" id="CP003620">
    <property type="protein sequence ID" value="AFZ12001.1"/>
    <property type="molecule type" value="Genomic_DNA"/>
</dbReference>
<feature type="compositionally biased region" description="Polar residues" evidence="1">
    <location>
        <begin position="470"/>
        <end position="493"/>
    </location>
</feature>
<evidence type="ECO:0000256" key="1">
    <source>
        <dbReference type="SAM" id="MobiDB-lite"/>
    </source>
</evidence>
<dbReference type="Pfam" id="PF25546">
    <property type="entry name" value="DUF7925"/>
    <property type="match status" value="1"/>
</dbReference>
<feature type="signal peptide" evidence="2">
    <location>
        <begin position="1"/>
        <end position="32"/>
    </location>
</feature>
<accession>K9VVJ8</accession>
<sequence>MQTHRKNKLYRQLVASALIFGGAFQLVAPVLAEGTPAGTTITNTATGTYDDGNGIQIQTISNTVQITVAEVAGITVSNAGVDNLTASGTLITPGQKGNFKFNVTNTGNDPTTFFIPGADILNGSKAVTNAQATSVTYEILNADGTVNKTLTPNPVPIAAGGGQTASMLPGGQVRVNVNVDVPSNIDPKGVVTVALGKTPTMGDQNVPRGADPNDVYTMDNADGASGEIAGPPVNGVREASAEQKVSMEGNLKQPFVIIKKKHTFGNNNNAGVIGDTLKYDFGLTVLNTRPANAPPDVTATEALQPTFVPGLSTKNGTTVTNKHVLISDVIPAGTVLDYDPAVPATLPQAPTDWTAVYSTDDPGLTGTPSYKATWSKTAPADPTTVKRIGFVYTADTAVSNNGVAIENFNFTVKFTGSIQQGAEIANIAQVFGEKTGVTPSDTTVPSIFDESGDADHNNDSNGDGSPDLLPSNTTGIANPSTQGVDTNNDNSGTGPAGEANVYKVGLTAGVLNGTVITAGASTTLHPDAVGPTSNNDDFTNRASAVAPNKVPVVTFSNSIQNKSGGAASLSLIPQAVDLRDLPVGTTIITIGDTLGNKVTYTANQSVLNNVPSVTASGNPLTFANVAADDIKQYEVTVDLPENTPQNVGYDVPITAFVDSNANNLPDGNEAQNKTIDRVYAGFLSLLKETQVIDGDATTFNAANFSINPKKAAPGQKIVYRVTYKNISEAEPTSPSLSDASRTTYLHNVFLSGQNITLTEDGTTGGNNWAIDQNGDNIIDTSHVGNTATQDSRNSSIKYYVNSSDTSFILAEPATNSIVSKYVDPVTGVLKGGEFGTFIFQRRLN</sequence>
<protein>
    <recommendedName>
        <fullName evidence="3">DUF7925 domain-containing protein</fullName>
    </recommendedName>
</protein>
<gene>
    <name evidence="4" type="ORF">Cri9333_1090</name>
</gene>
<evidence type="ECO:0000313" key="5">
    <source>
        <dbReference type="Proteomes" id="UP000010472"/>
    </source>
</evidence>
<dbReference type="AlphaFoldDB" id="K9VVJ8"/>
<name>K9VVJ8_9CYAN</name>
<keyword evidence="5" id="KW-1185">Reference proteome</keyword>
<dbReference type="eggNOG" id="COG4964">
    <property type="taxonomic scope" value="Bacteria"/>
</dbReference>
<feature type="domain" description="DUF7925" evidence="3">
    <location>
        <begin position="257"/>
        <end position="458"/>
    </location>
</feature>
<dbReference type="OrthoDB" id="504271at2"/>
<dbReference type="PATRIC" id="fig|1173022.3.peg.1178"/>
<dbReference type="KEGG" id="cep:Cri9333_1090"/>
<feature type="region of interest" description="Disordered" evidence="1">
    <location>
        <begin position="435"/>
        <end position="496"/>
    </location>
</feature>
<dbReference type="InterPro" id="IPR057685">
    <property type="entry name" value="DUF7925"/>
</dbReference>
<reference evidence="4 5" key="1">
    <citation type="submission" date="2012-06" db="EMBL/GenBank/DDBJ databases">
        <title>Finished chromosome of genome of Crinalium epipsammum PCC 9333.</title>
        <authorList>
            <consortium name="US DOE Joint Genome Institute"/>
            <person name="Gugger M."/>
            <person name="Coursin T."/>
            <person name="Rippka R."/>
            <person name="Tandeau De Marsac N."/>
            <person name="Huntemann M."/>
            <person name="Wei C.-L."/>
            <person name="Han J."/>
            <person name="Detter J.C."/>
            <person name="Han C."/>
            <person name="Tapia R."/>
            <person name="Davenport K."/>
            <person name="Daligault H."/>
            <person name="Erkkila T."/>
            <person name="Gu W."/>
            <person name="Munk A.C.C."/>
            <person name="Teshima H."/>
            <person name="Xu Y."/>
            <person name="Chain P."/>
            <person name="Chen A."/>
            <person name="Krypides N."/>
            <person name="Mavromatis K."/>
            <person name="Markowitz V."/>
            <person name="Szeto E."/>
            <person name="Ivanova N."/>
            <person name="Mikhailova N."/>
            <person name="Ovchinnikova G."/>
            <person name="Pagani I."/>
            <person name="Pati A."/>
            <person name="Goodwin L."/>
            <person name="Peters L."/>
            <person name="Pitluck S."/>
            <person name="Woyke T."/>
            <person name="Kerfeld C."/>
        </authorList>
    </citation>
    <scope>NUCLEOTIDE SEQUENCE [LARGE SCALE GENOMIC DNA]</scope>
    <source>
        <strain evidence="4 5">PCC 9333</strain>
    </source>
</reference>
<evidence type="ECO:0000256" key="2">
    <source>
        <dbReference type="SAM" id="SignalP"/>
    </source>
</evidence>
<dbReference type="HOGENOM" id="CLU_335784_0_0_3"/>
<evidence type="ECO:0000259" key="3">
    <source>
        <dbReference type="Pfam" id="PF25546"/>
    </source>
</evidence>